<comment type="similarity">
    <text evidence="2">Belongs to the bacterial solute-binding protein 8 family.</text>
</comment>
<sequence length="348" mass="37491">MIININYKRRGTILHKSSRLYILLVCLLGIAVLLAACGQSTGNSSSSGQGEKNNTSGNVPTASSSNASDSAETFIFQAGNGDVEVPKNPQRIVDLTNFYTGYFLAIGVKPVGVLSGAMENPYFAGKLDETEDLGVDPSPEKILELNPDLIITFTGSEGIDKLEQIAPVVAIDYGKKNYKDQIIDFGKLTGKEKEAEDWVAGWKAKIDDLKPKVQAAVGDKTVSILNPYSKGLYVFGHNYGRGGEIIYDEFGLKAPPEAQKEAIDSGTGWASISLEKLPEYAGDIIFTCPWAGDTSDPKIVYDSAIWKGLPGVKAGHVFQLNPHSDTYSDPVSLEAQLEFISSSLLSVQ</sequence>
<dbReference type="GO" id="GO:0030288">
    <property type="term" value="C:outer membrane-bounded periplasmic space"/>
    <property type="evidence" value="ECO:0007669"/>
    <property type="project" value="TreeGrafter"/>
</dbReference>
<dbReference type="Proteomes" id="UP000270678">
    <property type="component" value="Chromosome"/>
</dbReference>
<dbReference type="Pfam" id="PF01497">
    <property type="entry name" value="Peripla_BP_2"/>
    <property type="match status" value="1"/>
</dbReference>
<evidence type="ECO:0000256" key="5">
    <source>
        <dbReference type="SAM" id="MobiDB-lite"/>
    </source>
</evidence>
<dbReference type="KEGG" id="plut:EI981_12185"/>
<dbReference type="CDD" id="cd01138">
    <property type="entry name" value="FeuA"/>
    <property type="match status" value="1"/>
</dbReference>
<proteinExistence type="inferred from homology"/>
<evidence type="ECO:0000259" key="6">
    <source>
        <dbReference type="PROSITE" id="PS50983"/>
    </source>
</evidence>
<evidence type="ECO:0000256" key="4">
    <source>
        <dbReference type="ARBA" id="ARBA00022729"/>
    </source>
</evidence>
<dbReference type="PANTHER" id="PTHR30532:SF26">
    <property type="entry name" value="IRON(3+)-HYDROXAMATE-BINDING PROTEIN FHUD"/>
    <property type="match status" value="1"/>
</dbReference>
<dbReference type="Gene3D" id="3.40.50.1980">
    <property type="entry name" value="Nitrogenase molybdenum iron protein domain"/>
    <property type="match status" value="2"/>
</dbReference>
<reference evidence="8" key="1">
    <citation type="submission" date="2018-12" db="EMBL/GenBank/DDBJ databases">
        <title>Complete genome sequence of Paenibacillus sp. MBLB1234.</title>
        <authorList>
            <person name="Nam Y.-D."/>
            <person name="Kang J."/>
            <person name="Chung W.-H."/>
            <person name="Park Y.S."/>
        </authorList>
    </citation>
    <scope>NUCLEOTIDE SEQUENCE [LARGE SCALE GENOMIC DNA]</scope>
    <source>
        <strain evidence="8">MBLB1234</strain>
    </source>
</reference>
<dbReference type="EMBL" id="CP034346">
    <property type="protein sequence ID" value="AZS15148.1"/>
    <property type="molecule type" value="Genomic_DNA"/>
</dbReference>
<accession>A0A3S9UXW8</accession>
<dbReference type="SUPFAM" id="SSF53807">
    <property type="entry name" value="Helical backbone' metal receptor"/>
    <property type="match status" value="1"/>
</dbReference>
<evidence type="ECO:0000256" key="3">
    <source>
        <dbReference type="ARBA" id="ARBA00022448"/>
    </source>
</evidence>
<dbReference type="PROSITE" id="PS50983">
    <property type="entry name" value="FE_B12_PBP"/>
    <property type="match status" value="1"/>
</dbReference>
<dbReference type="PANTHER" id="PTHR30532">
    <property type="entry name" value="IRON III DICITRATE-BINDING PERIPLASMIC PROTEIN"/>
    <property type="match status" value="1"/>
</dbReference>
<dbReference type="OrthoDB" id="2241086at2"/>
<dbReference type="GO" id="GO:1901678">
    <property type="term" value="P:iron coordination entity transport"/>
    <property type="evidence" value="ECO:0007669"/>
    <property type="project" value="UniProtKB-ARBA"/>
</dbReference>
<comment type="subcellular location">
    <subcellularLocation>
        <location evidence="1">Cell envelope</location>
    </subcellularLocation>
</comment>
<evidence type="ECO:0000313" key="8">
    <source>
        <dbReference type="Proteomes" id="UP000270678"/>
    </source>
</evidence>
<protein>
    <submittedName>
        <fullName evidence="7">Iron-hydroxamate ABC transporter substrate-binding protein</fullName>
    </submittedName>
</protein>
<keyword evidence="4" id="KW-0732">Signal</keyword>
<keyword evidence="3" id="KW-0813">Transport</keyword>
<organism evidence="7 8">
    <name type="scientific">Paenibacillus lutimineralis</name>
    <dbReference type="NCBI Taxonomy" id="2707005"/>
    <lineage>
        <taxon>Bacteria</taxon>
        <taxon>Bacillati</taxon>
        <taxon>Bacillota</taxon>
        <taxon>Bacilli</taxon>
        <taxon>Bacillales</taxon>
        <taxon>Paenibacillaceae</taxon>
        <taxon>Paenibacillus</taxon>
    </lineage>
</organism>
<dbReference type="AlphaFoldDB" id="A0A3S9UXW8"/>
<gene>
    <name evidence="7" type="ORF">EI981_12185</name>
</gene>
<dbReference type="InterPro" id="IPR002491">
    <property type="entry name" value="ABC_transptr_periplasmic_BD"/>
</dbReference>
<name>A0A3S9UXW8_9BACL</name>
<evidence type="ECO:0000256" key="2">
    <source>
        <dbReference type="ARBA" id="ARBA00008814"/>
    </source>
</evidence>
<dbReference type="InterPro" id="IPR051313">
    <property type="entry name" value="Bact_iron-sidero_bind"/>
</dbReference>
<feature type="compositionally biased region" description="Polar residues" evidence="5">
    <location>
        <begin position="51"/>
        <end position="66"/>
    </location>
</feature>
<feature type="domain" description="Fe/B12 periplasmic-binding" evidence="6">
    <location>
        <begin position="91"/>
        <end position="348"/>
    </location>
</feature>
<feature type="region of interest" description="Disordered" evidence="5">
    <location>
        <begin position="42"/>
        <end position="66"/>
    </location>
</feature>
<evidence type="ECO:0000256" key="1">
    <source>
        <dbReference type="ARBA" id="ARBA00004196"/>
    </source>
</evidence>
<evidence type="ECO:0000313" key="7">
    <source>
        <dbReference type="EMBL" id="AZS15148.1"/>
    </source>
</evidence>
<keyword evidence="8" id="KW-1185">Reference proteome</keyword>